<dbReference type="PANTHER" id="PTHR43735">
    <property type="entry name" value="APOPTOSIS-INDUCING FACTOR 1"/>
    <property type="match status" value="1"/>
</dbReference>
<dbReference type="Gene3D" id="3.50.50.60">
    <property type="entry name" value="FAD/NAD(P)-binding domain"/>
    <property type="match status" value="2"/>
</dbReference>
<protein>
    <recommendedName>
        <fullName evidence="6">FAD/NAD(P)-binding domain-containing protein</fullName>
    </recommendedName>
</protein>
<keyword evidence="8" id="KW-1185">Reference proteome</keyword>
<feature type="domain" description="FAD/NAD(P)-binding" evidence="6">
    <location>
        <begin position="2"/>
        <end position="285"/>
    </location>
</feature>
<evidence type="ECO:0000313" key="7">
    <source>
        <dbReference type="EMBL" id="GAA3526184.1"/>
    </source>
</evidence>
<keyword evidence="4" id="KW-0560">Oxidoreductase</keyword>
<dbReference type="Proteomes" id="UP001500689">
    <property type="component" value="Unassembled WGS sequence"/>
</dbReference>
<name>A0ABP6V022_9PSEU</name>
<organism evidence="7 8">
    <name type="scientific">Amycolatopsis ultiminotia</name>
    <dbReference type="NCBI Taxonomy" id="543629"/>
    <lineage>
        <taxon>Bacteria</taxon>
        <taxon>Bacillati</taxon>
        <taxon>Actinomycetota</taxon>
        <taxon>Actinomycetes</taxon>
        <taxon>Pseudonocardiales</taxon>
        <taxon>Pseudonocardiaceae</taxon>
        <taxon>Amycolatopsis</taxon>
    </lineage>
</organism>
<comment type="caution">
    <text evidence="7">The sequence shown here is derived from an EMBL/GenBank/DDBJ whole genome shotgun (WGS) entry which is preliminary data.</text>
</comment>
<gene>
    <name evidence="7" type="ORF">GCM10022222_06410</name>
</gene>
<dbReference type="PANTHER" id="PTHR43735:SF3">
    <property type="entry name" value="FERROPTOSIS SUPPRESSOR PROTEIN 1"/>
    <property type="match status" value="1"/>
</dbReference>
<dbReference type="EMBL" id="BAAAZN010000001">
    <property type="protein sequence ID" value="GAA3526184.1"/>
    <property type="molecule type" value="Genomic_DNA"/>
</dbReference>
<reference evidence="8" key="1">
    <citation type="journal article" date="2019" name="Int. J. Syst. Evol. Microbiol.">
        <title>The Global Catalogue of Microorganisms (GCM) 10K type strain sequencing project: providing services to taxonomists for standard genome sequencing and annotation.</title>
        <authorList>
            <consortium name="The Broad Institute Genomics Platform"/>
            <consortium name="The Broad Institute Genome Sequencing Center for Infectious Disease"/>
            <person name="Wu L."/>
            <person name="Ma J."/>
        </authorList>
    </citation>
    <scope>NUCLEOTIDE SEQUENCE [LARGE SCALE GENOMIC DNA]</scope>
    <source>
        <strain evidence="8">JCM 16898</strain>
    </source>
</reference>
<dbReference type="Pfam" id="PF07992">
    <property type="entry name" value="Pyr_redox_2"/>
    <property type="match status" value="1"/>
</dbReference>
<dbReference type="InterPro" id="IPR023753">
    <property type="entry name" value="FAD/NAD-binding_dom"/>
</dbReference>
<dbReference type="InterPro" id="IPR036188">
    <property type="entry name" value="FAD/NAD-bd_sf"/>
</dbReference>
<keyword evidence="2" id="KW-0285">Flavoprotein</keyword>
<feature type="region of interest" description="Disordered" evidence="5">
    <location>
        <begin position="300"/>
        <end position="320"/>
    </location>
</feature>
<evidence type="ECO:0000256" key="4">
    <source>
        <dbReference type="ARBA" id="ARBA00023002"/>
    </source>
</evidence>
<evidence type="ECO:0000259" key="6">
    <source>
        <dbReference type="Pfam" id="PF07992"/>
    </source>
</evidence>
<dbReference type="SUPFAM" id="SSF51905">
    <property type="entry name" value="FAD/NAD(P)-binding domain"/>
    <property type="match status" value="1"/>
</dbReference>
<sequence>MVVVGGGYGGIEVAKALDDVADVVLVEPRDTFVHHVAALRALTDARWSARIFLPYQGLLRRGRIVRDRAARVSAGLVELESGTRLDADHLVLATGSGYPFPAKFAEPDAAAAQAHLARDRAHLAEAERVVLFGAGPVGLELAGEIVAAWPAKPVTLVDPAADLLTGAYPGELRDELRRQLTALGVELVLGAGKVALPATPPGSVGGFEVALSDGTAVGGDLWFRCFGSDPESAYLDGELAAARDARGRLAVDEHLRLAGHDTIRVIGDLTAVDEPKTAKAAGEHARVVAADITAEITGAGERTGYRPGPPSISLPLGPDGGASYTPQHGVLGAEATARIKGTHLRLDSYLALLGATAAE</sequence>
<dbReference type="Gene3D" id="3.50.50.100">
    <property type="match status" value="1"/>
</dbReference>
<evidence type="ECO:0000256" key="2">
    <source>
        <dbReference type="ARBA" id="ARBA00022630"/>
    </source>
</evidence>
<evidence type="ECO:0000256" key="1">
    <source>
        <dbReference type="ARBA" id="ARBA00006442"/>
    </source>
</evidence>
<accession>A0ABP6V022</accession>
<dbReference type="PRINTS" id="PR00368">
    <property type="entry name" value="FADPNR"/>
</dbReference>
<evidence type="ECO:0000256" key="3">
    <source>
        <dbReference type="ARBA" id="ARBA00022827"/>
    </source>
</evidence>
<comment type="similarity">
    <text evidence="1">Belongs to the FAD-dependent oxidoreductase family.</text>
</comment>
<keyword evidence="3" id="KW-0274">FAD</keyword>
<evidence type="ECO:0000313" key="8">
    <source>
        <dbReference type="Proteomes" id="UP001500689"/>
    </source>
</evidence>
<proteinExistence type="inferred from homology"/>
<evidence type="ECO:0000256" key="5">
    <source>
        <dbReference type="SAM" id="MobiDB-lite"/>
    </source>
</evidence>